<dbReference type="AlphaFoldDB" id="A0A2Z7ATI1"/>
<dbReference type="Proteomes" id="UP000250235">
    <property type="component" value="Unassembled WGS sequence"/>
</dbReference>
<accession>A0A2Z7ATI1</accession>
<evidence type="ECO:0000256" key="1">
    <source>
        <dbReference type="SAM" id="MobiDB-lite"/>
    </source>
</evidence>
<protein>
    <submittedName>
        <fullName evidence="2">WD repeat-containing protein 48-like</fullName>
    </submittedName>
</protein>
<gene>
    <name evidence="2" type="ORF">F511_22137</name>
</gene>
<sequence length="402" mass="44529">MQGIKATTESREPKDLNNSSIARSDQTKDRQWPLGILSTWELPYHLQYTVPDAHKQLHLLLPTHEMWELPSPLIAANNPNREMRYTGITRSSSSSEVYGNYPLVLKHRILIATMTSRAHRSTTCSTATHKTTGIEAQKIAAGSYELHQRYHTSLTHQKALNKLKGRIYTYPKKLGAKSDAYANRLHKGDVFAHLTSFKQTFESNIQTKCLSKRSPTLPLSLSSELSLTQLTLTQLTAESSSPIQNAVVPTNPNDDVLAPVTEHASALSTAQRLQISLRLLNTTIQRQLLTSPLLNANMMGSVSQLPAGQRKNEKHVPGDDQYDEQFKTMTFIGCFVEYLAGNSCLAPTGFVKKMALHDGFSSSRLAGNDFPAARGGDGGGALGRRWRRIWRGGYQALGLGFN</sequence>
<reference evidence="2 3" key="1">
    <citation type="journal article" date="2015" name="Proc. Natl. Acad. Sci. U.S.A.">
        <title>The resurrection genome of Boea hygrometrica: A blueprint for survival of dehydration.</title>
        <authorList>
            <person name="Xiao L."/>
            <person name="Yang G."/>
            <person name="Zhang L."/>
            <person name="Yang X."/>
            <person name="Zhao S."/>
            <person name="Ji Z."/>
            <person name="Zhou Q."/>
            <person name="Hu M."/>
            <person name="Wang Y."/>
            <person name="Chen M."/>
            <person name="Xu Y."/>
            <person name="Jin H."/>
            <person name="Xiao X."/>
            <person name="Hu G."/>
            <person name="Bao F."/>
            <person name="Hu Y."/>
            <person name="Wan P."/>
            <person name="Li L."/>
            <person name="Deng X."/>
            <person name="Kuang T."/>
            <person name="Xiang C."/>
            <person name="Zhu J.K."/>
            <person name="Oliver M.J."/>
            <person name="He Y."/>
        </authorList>
    </citation>
    <scope>NUCLEOTIDE SEQUENCE [LARGE SCALE GENOMIC DNA]</scope>
    <source>
        <strain evidence="3">cv. XS01</strain>
    </source>
</reference>
<evidence type="ECO:0000313" key="3">
    <source>
        <dbReference type="Proteomes" id="UP000250235"/>
    </source>
</evidence>
<feature type="region of interest" description="Disordered" evidence="1">
    <location>
        <begin position="1"/>
        <end position="27"/>
    </location>
</feature>
<proteinExistence type="predicted"/>
<name>A0A2Z7ATI1_9LAMI</name>
<organism evidence="2 3">
    <name type="scientific">Dorcoceras hygrometricum</name>
    <dbReference type="NCBI Taxonomy" id="472368"/>
    <lineage>
        <taxon>Eukaryota</taxon>
        <taxon>Viridiplantae</taxon>
        <taxon>Streptophyta</taxon>
        <taxon>Embryophyta</taxon>
        <taxon>Tracheophyta</taxon>
        <taxon>Spermatophyta</taxon>
        <taxon>Magnoliopsida</taxon>
        <taxon>eudicotyledons</taxon>
        <taxon>Gunneridae</taxon>
        <taxon>Pentapetalae</taxon>
        <taxon>asterids</taxon>
        <taxon>lamiids</taxon>
        <taxon>Lamiales</taxon>
        <taxon>Gesneriaceae</taxon>
        <taxon>Didymocarpoideae</taxon>
        <taxon>Trichosporeae</taxon>
        <taxon>Loxocarpinae</taxon>
        <taxon>Dorcoceras</taxon>
    </lineage>
</organism>
<keyword evidence="3" id="KW-1185">Reference proteome</keyword>
<dbReference type="EMBL" id="KV011966">
    <property type="protein sequence ID" value="KZV25164.1"/>
    <property type="molecule type" value="Genomic_DNA"/>
</dbReference>
<evidence type="ECO:0000313" key="2">
    <source>
        <dbReference type="EMBL" id="KZV25164.1"/>
    </source>
</evidence>